<evidence type="ECO:0000313" key="3">
    <source>
        <dbReference type="Proteomes" id="UP000366872"/>
    </source>
</evidence>
<name>A0A6C2U2W4_PONDE</name>
<evidence type="ECO:0000259" key="1">
    <source>
        <dbReference type="Pfam" id="PF14258"/>
    </source>
</evidence>
<keyword evidence="3" id="KW-1185">Reference proteome</keyword>
<accession>A0A6C2U2W4</accession>
<dbReference type="Pfam" id="PF14258">
    <property type="entry name" value="DUF4350"/>
    <property type="match status" value="1"/>
</dbReference>
<feature type="domain" description="DUF4350" evidence="1">
    <location>
        <begin position="43"/>
        <end position="240"/>
    </location>
</feature>
<gene>
    <name evidence="2" type="ORF">PDESU_02889</name>
</gene>
<organism evidence="2 3">
    <name type="scientific">Pontiella desulfatans</name>
    <dbReference type="NCBI Taxonomy" id="2750659"/>
    <lineage>
        <taxon>Bacteria</taxon>
        <taxon>Pseudomonadati</taxon>
        <taxon>Kiritimatiellota</taxon>
        <taxon>Kiritimatiellia</taxon>
        <taxon>Kiritimatiellales</taxon>
        <taxon>Pontiellaceae</taxon>
        <taxon>Pontiella</taxon>
    </lineage>
</organism>
<reference evidence="2 3" key="1">
    <citation type="submission" date="2019-04" db="EMBL/GenBank/DDBJ databases">
        <authorList>
            <person name="Van Vliet M D."/>
        </authorList>
    </citation>
    <scope>NUCLEOTIDE SEQUENCE [LARGE SCALE GENOMIC DNA]</scope>
    <source>
        <strain evidence="2 3">F1</strain>
    </source>
</reference>
<sequence length="381" mass="42915">MASKRNGALLLVGALLAGLLGAGLYQLFALRFDSGDMYPPYSSFRADPQGAKIFYQSLVALPDVEVVQQLKPMETNDVSGTTALFLGCNSQSFLDDAEEEVVPFIESGGRAVVAFRPVEPRIGKRQPASSTNECSSCATNACDEWSVELEQYTRKELKELDQGIYAFSETDGMYPIQCHSALWFGELGEEWNVLYRYLENPVVIERQWGEGTVVLLADSFIFCNEAMVTDRSTDFLVRLLGSPKRILFDEMHLGVSSQEGVMMLVNRYRMQGVLFALLLLAGLFVWQRSSSFIPRHEDDSDSGNIGTGVRSLDGFTNLLMRHIPQKKLMEAMIQEWKATFRRTPSMQGRMQRLESELKGIDKSKHPVEIHNRLTKVLNERK</sequence>
<dbReference type="AlphaFoldDB" id="A0A6C2U2W4"/>
<dbReference type="Proteomes" id="UP000366872">
    <property type="component" value="Unassembled WGS sequence"/>
</dbReference>
<dbReference type="InterPro" id="IPR025646">
    <property type="entry name" value="DUF4350"/>
</dbReference>
<dbReference type="RefSeq" id="WP_136079822.1">
    <property type="nucleotide sequence ID" value="NZ_CAAHFG010000001.1"/>
</dbReference>
<evidence type="ECO:0000313" key="2">
    <source>
        <dbReference type="EMBL" id="VGO14330.1"/>
    </source>
</evidence>
<dbReference type="EMBL" id="CAAHFG010000001">
    <property type="protein sequence ID" value="VGO14330.1"/>
    <property type="molecule type" value="Genomic_DNA"/>
</dbReference>
<proteinExistence type="predicted"/>
<protein>
    <recommendedName>
        <fullName evidence="1">DUF4350 domain-containing protein</fullName>
    </recommendedName>
</protein>